<protein>
    <recommendedName>
        <fullName evidence="6">Transcription antitermination protein NusB</fullName>
    </recommendedName>
    <alternativeName>
        <fullName evidence="6">Antitermination factor NusB</fullName>
    </alternativeName>
</protein>
<dbReference type="SUPFAM" id="SSF48013">
    <property type="entry name" value="NusB-like"/>
    <property type="match status" value="1"/>
</dbReference>
<dbReference type="GO" id="GO:0031564">
    <property type="term" value="P:transcription antitermination"/>
    <property type="evidence" value="ECO:0007669"/>
    <property type="project" value="UniProtKB-KW"/>
</dbReference>
<evidence type="ECO:0000256" key="3">
    <source>
        <dbReference type="ARBA" id="ARBA00022884"/>
    </source>
</evidence>
<name>A0A5B8NRK3_9CHRO</name>
<evidence type="ECO:0000256" key="6">
    <source>
        <dbReference type="HAMAP-Rule" id="MF_00073"/>
    </source>
</evidence>
<dbReference type="GO" id="GO:0003723">
    <property type="term" value="F:RNA binding"/>
    <property type="evidence" value="ECO:0007669"/>
    <property type="project" value="UniProtKB-UniRule"/>
</dbReference>
<comment type="function">
    <text evidence="6">Involved in transcription antitermination. Required for transcription of ribosomal RNA (rRNA) genes. Binds specifically to the boxA antiterminator sequence of the ribosomal RNA (rrn) operons.</text>
</comment>
<keyword evidence="2 6" id="KW-0889">Transcription antitermination</keyword>
<evidence type="ECO:0000256" key="4">
    <source>
        <dbReference type="ARBA" id="ARBA00023015"/>
    </source>
</evidence>
<dbReference type="Proteomes" id="UP000318453">
    <property type="component" value="Chromosome"/>
</dbReference>
<dbReference type="InterPro" id="IPR006027">
    <property type="entry name" value="NusB_RsmB_TIM44"/>
</dbReference>
<keyword evidence="9" id="KW-1185">Reference proteome</keyword>
<sequence>MTKRKQPRRVARELALLSQGQMGKDPDKISQQELHNIVLAAVRSLTSEVEETIENASQELTRGRDRLLNSETRATTINSAKTMVSDAVELTQTAINRLGYAIELPEFLYIASQEEVRNYTIQLLTTIVEKREHIDHLIRSSLVDWNFDRLPRVDRALLRIAVAEMVFLEAPVQIAINEAVELGKRYSDEEGYRFINGVLRRVSKQITMKDNQGTEKTITNNE</sequence>
<proteinExistence type="inferred from homology"/>
<keyword evidence="3 6" id="KW-0694">RNA-binding</keyword>
<evidence type="ECO:0000256" key="2">
    <source>
        <dbReference type="ARBA" id="ARBA00022814"/>
    </source>
</evidence>
<reference evidence="8" key="1">
    <citation type="submission" date="2019-08" db="EMBL/GenBank/DDBJ databases">
        <title>Carotenoids and Carotenoid Binding Proteins in the Halophilic Cyanobacterium Euhalothece sp. ZM00.</title>
        <authorList>
            <person name="Cho S.M."/>
            <person name="Song J.Y."/>
            <person name="Park Y.-I."/>
        </authorList>
    </citation>
    <scope>NUCLEOTIDE SEQUENCE [LARGE SCALE GENOMIC DNA]</scope>
    <source>
        <strain evidence="8">Z-M001</strain>
    </source>
</reference>
<dbReference type="KEGG" id="enn:FRE64_13845"/>
<evidence type="ECO:0000313" key="8">
    <source>
        <dbReference type="EMBL" id="QDZ40929.1"/>
    </source>
</evidence>
<gene>
    <name evidence="6 8" type="primary">nusB</name>
    <name evidence="8" type="ORF">FRE64_13845</name>
</gene>
<dbReference type="PANTHER" id="PTHR11078:SF3">
    <property type="entry name" value="ANTITERMINATION NUSB DOMAIN-CONTAINING PROTEIN"/>
    <property type="match status" value="1"/>
</dbReference>
<organism evidence="8 9">
    <name type="scientific">Euhalothece natronophila Z-M001</name>
    <dbReference type="NCBI Taxonomy" id="522448"/>
    <lineage>
        <taxon>Bacteria</taxon>
        <taxon>Bacillati</taxon>
        <taxon>Cyanobacteriota</taxon>
        <taxon>Cyanophyceae</taxon>
        <taxon>Oscillatoriophycideae</taxon>
        <taxon>Chroococcales</taxon>
        <taxon>Halothecacae</taxon>
        <taxon>Halothece cluster</taxon>
        <taxon>Euhalothece</taxon>
    </lineage>
</organism>
<keyword evidence="4 6" id="KW-0805">Transcription regulation</keyword>
<dbReference type="InterPro" id="IPR035926">
    <property type="entry name" value="NusB-like_sf"/>
</dbReference>
<dbReference type="GO" id="GO:0005829">
    <property type="term" value="C:cytosol"/>
    <property type="evidence" value="ECO:0007669"/>
    <property type="project" value="TreeGrafter"/>
</dbReference>
<dbReference type="OrthoDB" id="3528057at2"/>
<dbReference type="Gene3D" id="1.10.940.10">
    <property type="entry name" value="NusB-like"/>
    <property type="match status" value="1"/>
</dbReference>
<dbReference type="NCBIfam" id="TIGR01951">
    <property type="entry name" value="nusB"/>
    <property type="match status" value="1"/>
</dbReference>
<evidence type="ECO:0000313" key="9">
    <source>
        <dbReference type="Proteomes" id="UP000318453"/>
    </source>
</evidence>
<dbReference type="RefSeq" id="WP_146296769.1">
    <property type="nucleotide sequence ID" value="NZ_CP042326.1"/>
</dbReference>
<evidence type="ECO:0000256" key="1">
    <source>
        <dbReference type="ARBA" id="ARBA00005952"/>
    </source>
</evidence>
<dbReference type="AlphaFoldDB" id="A0A5B8NRK3"/>
<dbReference type="InterPro" id="IPR011605">
    <property type="entry name" value="NusB_fam"/>
</dbReference>
<comment type="similarity">
    <text evidence="1 6">Belongs to the NusB family.</text>
</comment>
<keyword evidence="5 6" id="KW-0804">Transcription</keyword>
<evidence type="ECO:0000259" key="7">
    <source>
        <dbReference type="Pfam" id="PF01029"/>
    </source>
</evidence>
<accession>A0A5B8NRK3</accession>
<dbReference type="PANTHER" id="PTHR11078">
    <property type="entry name" value="N UTILIZATION SUBSTANCE PROTEIN B-RELATED"/>
    <property type="match status" value="1"/>
</dbReference>
<evidence type="ECO:0000256" key="5">
    <source>
        <dbReference type="ARBA" id="ARBA00023163"/>
    </source>
</evidence>
<dbReference type="GO" id="GO:0006353">
    <property type="term" value="P:DNA-templated transcription termination"/>
    <property type="evidence" value="ECO:0007669"/>
    <property type="project" value="UniProtKB-UniRule"/>
</dbReference>
<feature type="domain" description="NusB/RsmB/TIM44" evidence="7">
    <location>
        <begin position="103"/>
        <end position="204"/>
    </location>
</feature>
<dbReference type="HAMAP" id="MF_00073">
    <property type="entry name" value="NusB"/>
    <property type="match status" value="1"/>
</dbReference>
<dbReference type="Pfam" id="PF01029">
    <property type="entry name" value="NusB"/>
    <property type="match status" value="1"/>
</dbReference>
<dbReference type="EMBL" id="CP042326">
    <property type="protein sequence ID" value="QDZ40929.1"/>
    <property type="molecule type" value="Genomic_DNA"/>
</dbReference>